<evidence type="ECO:0000313" key="11">
    <source>
        <dbReference type="EMBL" id="ADD28477.1"/>
    </source>
</evidence>
<dbReference type="SFLD" id="SFLDG01082">
    <property type="entry name" value="B12-binding_domain_containing"/>
    <property type="match status" value="1"/>
</dbReference>
<dbReference type="SFLD" id="SFLDF00562">
    <property type="entry name" value="HemN-like__clustered_with_heat"/>
    <property type="match status" value="1"/>
</dbReference>
<evidence type="ECO:0000256" key="9">
    <source>
        <dbReference type="RuleBase" id="RU364116"/>
    </source>
</evidence>
<dbReference type="InterPro" id="IPR010723">
    <property type="entry name" value="HemN_C"/>
</dbReference>
<dbReference type="InterPro" id="IPR006638">
    <property type="entry name" value="Elp3/MiaA/NifB-like_rSAM"/>
</dbReference>
<dbReference type="GO" id="GO:0004109">
    <property type="term" value="F:coproporphyrinogen oxidase activity"/>
    <property type="evidence" value="ECO:0007669"/>
    <property type="project" value="InterPro"/>
</dbReference>
<evidence type="ECO:0000256" key="8">
    <source>
        <dbReference type="ARBA" id="ARBA00023186"/>
    </source>
</evidence>
<dbReference type="KEGG" id="mre:K649_13980"/>
<dbReference type="GO" id="GO:0051539">
    <property type="term" value="F:4 iron, 4 sulfur cluster binding"/>
    <property type="evidence" value="ECO:0007669"/>
    <property type="project" value="UniProtKB-UniRule"/>
</dbReference>
<evidence type="ECO:0000313" key="14">
    <source>
        <dbReference type="Proteomes" id="UP000013026"/>
    </source>
</evidence>
<dbReference type="Pfam" id="PF06969">
    <property type="entry name" value="HemN_C"/>
    <property type="match status" value="1"/>
</dbReference>
<dbReference type="InterPro" id="IPR034505">
    <property type="entry name" value="Coproporphyrinogen-III_oxidase"/>
</dbReference>
<evidence type="ECO:0000313" key="12">
    <source>
        <dbReference type="EMBL" id="AGK06082.1"/>
    </source>
</evidence>
<dbReference type="GO" id="GO:0005737">
    <property type="term" value="C:cytoplasm"/>
    <property type="evidence" value="ECO:0007669"/>
    <property type="project" value="UniProtKB-SubCell"/>
</dbReference>
<evidence type="ECO:0000256" key="5">
    <source>
        <dbReference type="ARBA" id="ARBA00022723"/>
    </source>
</evidence>
<dbReference type="OrthoDB" id="9808022at2"/>
<gene>
    <name evidence="11" type="ordered locus">Mrub_1716</name>
    <name evidence="12" type="ORF">K649_13980</name>
</gene>
<name>D3PSP4_MEIRD</name>
<reference evidence="11 13" key="1">
    <citation type="journal article" date="2010" name="Stand. Genomic Sci.">
        <title>Complete genome sequence of Meiothermus ruber type strain (21).</title>
        <authorList>
            <person name="Tindall B.J."/>
            <person name="Sikorski J."/>
            <person name="Lucas S."/>
            <person name="Goltsman E."/>
            <person name="Copeland A."/>
            <person name="Glavina Del Rio T."/>
            <person name="Nolan M."/>
            <person name="Tice H."/>
            <person name="Cheng J.F."/>
            <person name="Han C."/>
            <person name="Pitluck S."/>
            <person name="Liolios K."/>
            <person name="Ivanova N."/>
            <person name="Mavromatis K."/>
            <person name="Ovchinnikova G."/>
            <person name="Pati A."/>
            <person name="Fahnrich R."/>
            <person name="Goodwin L."/>
            <person name="Chen A."/>
            <person name="Palaniappan K."/>
            <person name="Land M."/>
            <person name="Hauser L."/>
            <person name="Chang Y.J."/>
            <person name="Jeffries C.D."/>
            <person name="Rohde M."/>
            <person name="Goker M."/>
            <person name="Woyke T."/>
            <person name="Bristow J."/>
            <person name="Eisen J.A."/>
            <person name="Markowitz V."/>
            <person name="Hugenholtz P."/>
            <person name="Kyrpides N.C."/>
            <person name="Klenk H.P."/>
            <person name="Lapidus A."/>
        </authorList>
    </citation>
    <scope>NUCLEOTIDE SEQUENCE [LARGE SCALE GENOMIC DNA]</scope>
    <source>
        <strain evidence="13">ATCC 35948 / DSM 1279 / VKM B-1258 / 21</strain>
        <strain evidence="11">DSM 1279</strain>
    </source>
</reference>
<dbReference type="SFLD" id="SFLDG01065">
    <property type="entry name" value="anaerobic_coproporphyrinogen-I"/>
    <property type="match status" value="1"/>
</dbReference>
<evidence type="ECO:0000256" key="6">
    <source>
        <dbReference type="ARBA" id="ARBA00023004"/>
    </source>
</evidence>
<keyword evidence="3 9" id="KW-0349">Heme</keyword>
<dbReference type="STRING" id="504728.K649_13980"/>
<dbReference type="SUPFAM" id="SSF102114">
    <property type="entry name" value="Radical SAM enzymes"/>
    <property type="match status" value="1"/>
</dbReference>
<dbReference type="GO" id="GO:0046872">
    <property type="term" value="F:metal ion binding"/>
    <property type="evidence" value="ECO:0007669"/>
    <property type="project" value="UniProtKB-UniRule"/>
</dbReference>
<dbReference type="GO" id="GO:0006779">
    <property type="term" value="P:porphyrin-containing compound biosynthetic process"/>
    <property type="evidence" value="ECO:0007669"/>
    <property type="project" value="InterPro"/>
</dbReference>
<dbReference type="InterPro" id="IPR004559">
    <property type="entry name" value="HemW-like"/>
</dbReference>
<dbReference type="KEGG" id="mrb:Mrub_1716"/>
<keyword evidence="9" id="KW-0004">4Fe-4S</keyword>
<dbReference type="PANTHER" id="PTHR13932">
    <property type="entry name" value="COPROPORPHYRINIGEN III OXIDASE"/>
    <property type="match status" value="1"/>
</dbReference>
<dbReference type="Pfam" id="PF04055">
    <property type="entry name" value="Radical_SAM"/>
    <property type="match status" value="1"/>
</dbReference>
<keyword evidence="8 9" id="KW-0143">Chaperone</keyword>
<evidence type="ECO:0000256" key="2">
    <source>
        <dbReference type="ARBA" id="ARBA00017228"/>
    </source>
</evidence>
<dbReference type="SMART" id="SM00729">
    <property type="entry name" value="Elp3"/>
    <property type="match status" value="1"/>
</dbReference>
<comment type="function">
    <text evidence="9">Probably acts as a heme chaperone, transferring heme to an unknown acceptor. Binds one molecule of heme per monomer, possibly covalently. Binds 1 [4Fe-4S] cluster. The cluster is coordinated with 3 cysteines and an exchangeable S-adenosyl-L-methionine.</text>
</comment>
<dbReference type="AlphaFoldDB" id="D3PSP4"/>
<dbReference type="Gene3D" id="3.20.20.70">
    <property type="entry name" value="Aldolase class I"/>
    <property type="match status" value="1"/>
</dbReference>
<keyword evidence="4 9" id="KW-0949">S-adenosyl-L-methionine</keyword>
<dbReference type="EMBL" id="CP001743">
    <property type="protein sequence ID" value="ADD28477.1"/>
    <property type="molecule type" value="Genomic_DNA"/>
</dbReference>
<proteinExistence type="inferred from homology"/>
<keyword evidence="7 9" id="KW-0411">Iron-sulfur</keyword>
<dbReference type="Proteomes" id="UP000006655">
    <property type="component" value="Chromosome"/>
</dbReference>
<accession>D3PSP4</accession>
<keyword evidence="9" id="KW-0963">Cytoplasm</keyword>
<keyword evidence="11" id="KW-0560">Oxidoreductase</keyword>
<dbReference type="PROSITE" id="PS51918">
    <property type="entry name" value="RADICAL_SAM"/>
    <property type="match status" value="1"/>
</dbReference>
<dbReference type="InterPro" id="IPR058240">
    <property type="entry name" value="rSAM_sf"/>
</dbReference>
<comment type="subcellular location">
    <subcellularLocation>
        <location evidence="9">Cytoplasm</location>
    </subcellularLocation>
</comment>
<organism evidence="12 14">
    <name type="scientific">Meiothermus ruber (strain ATCC 35948 / DSM 1279 / VKM B-1258 / 21)</name>
    <name type="common">Thermus ruber</name>
    <dbReference type="NCBI Taxonomy" id="504728"/>
    <lineage>
        <taxon>Bacteria</taxon>
        <taxon>Thermotogati</taxon>
        <taxon>Deinococcota</taxon>
        <taxon>Deinococci</taxon>
        <taxon>Thermales</taxon>
        <taxon>Thermaceae</taxon>
        <taxon>Meiothermus</taxon>
    </lineage>
</organism>
<keyword evidence="13" id="KW-1185">Reference proteome</keyword>
<keyword evidence="6 9" id="KW-0408">Iron</keyword>
<protein>
    <recommendedName>
        <fullName evidence="2 9">Heme chaperone HemW</fullName>
    </recommendedName>
</protein>
<keyword evidence="5 9" id="KW-0479">Metal-binding</keyword>
<dbReference type="Proteomes" id="UP000013026">
    <property type="component" value="Chromosome"/>
</dbReference>
<evidence type="ECO:0000256" key="3">
    <source>
        <dbReference type="ARBA" id="ARBA00022617"/>
    </source>
</evidence>
<reference evidence="12 14" key="3">
    <citation type="submission" date="2013-04" db="EMBL/GenBank/DDBJ databases">
        <authorList>
            <person name="Chin J."/>
            <person name="Alexander D.H."/>
            <person name="Marks P."/>
            <person name="Korlach J."/>
            <person name="Clum A."/>
            <person name="Copeland A."/>
        </authorList>
    </citation>
    <scope>NUCLEOTIDE SEQUENCE [LARGE SCALE GENOMIC DNA]</scope>
    <source>
        <strain evidence="14">ATCC 35948 / DSM 1279 / VKM B-1258 / 21</strain>
        <strain evidence="12">DSM 1279</strain>
    </source>
</reference>
<dbReference type="SFLD" id="SFLDS00029">
    <property type="entry name" value="Radical_SAM"/>
    <property type="match status" value="1"/>
</dbReference>
<feature type="domain" description="Radical SAM core" evidence="10">
    <location>
        <begin position="1"/>
        <end position="223"/>
    </location>
</feature>
<dbReference type="NCBIfam" id="TIGR00539">
    <property type="entry name" value="hemN_rel"/>
    <property type="match status" value="1"/>
</dbReference>
<dbReference type="eggNOG" id="COG0635">
    <property type="taxonomic scope" value="Bacteria"/>
</dbReference>
<evidence type="ECO:0000256" key="1">
    <source>
        <dbReference type="ARBA" id="ARBA00006100"/>
    </source>
</evidence>
<evidence type="ECO:0000256" key="4">
    <source>
        <dbReference type="ARBA" id="ARBA00022691"/>
    </source>
</evidence>
<dbReference type="EMBL" id="CP005385">
    <property type="protein sequence ID" value="AGK06082.1"/>
    <property type="molecule type" value="Genomic_DNA"/>
</dbReference>
<evidence type="ECO:0000259" key="10">
    <source>
        <dbReference type="PROSITE" id="PS51918"/>
    </source>
</evidence>
<dbReference type="CDD" id="cd01335">
    <property type="entry name" value="Radical_SAM"/>
    <property type="match status" value="1"/>
</dbReference>
<dbReference type="InterPro" id="IPR007197">
    <property type="entry name" value="rSAM"/>
</dbReference>
<evidence type="ECO:0000256" key="7">
    <source>
        <dbReference type="ARBA" id="ARBA00023014"/>
    </source>
</evidence>
<evidence type="ECO:0000313" key="13">
    <source>
        <dbReference type="Proteomes" id="UP000006655"/>
    </source>
</evidence>
<reference evidence="12" key="2">
    <citation type="submission" date="2013-04" db="EMBL/GenBank/DDBJ databases">
        <title>Non-Hybrid, Finished Microbial Genome Assemblies from Long-Read SMRT Sequencing Data.</title>
        <authorList>
            <person name="Klammer A."/>
            <person name="Drake J."/>
            <person name="Heiner C."/>
            <person name="Clum A."/>
            <person name="Copeland A."/>
            <person name="Huddleston J."/>
            <person name="Eichler E."/>
            <person name="Turner S.W."/>
        </authorList>
    </citation>
    <scope>NUCLEOTIDE SEQUENCE</scope>
    <source>
        <strain evidence="12">DSM 1279</strain>
    </source>
</reference>
<sequence>MGDPALQHLYLHVPFCPTICPYCDFHVVRRYGDVVEAYLKRLAQEARGLFEQHPGPLTTLYLGGGTPSFLRSHELEALFRALPWNIEAAEVTLEANPGTLNPERLRLLRELGVNRISLGVQSFQDSVLKTLGRAHGRIGALRAVEMSLEAGFRTSIDLILGLPGQDAEADLAQAAALGVEHVSAYTLQVEPGTPFALKGLAPDPDAEAQAFELAQHLLGRAGLTRYEVSNFARPGGESRHNLAYWRNAFWGGLGPGATGQLAGLEPHIFAVRYTNPPLPRWLQGEEPSLEPISRLEHVKESLMLGLRLAQGVDLELLEQRSGLEVWPALEPAVQQLSSQGWLVVEQKRIRATDLNTLHPIILQLWDSLEARNPAPLAPRRLPGY</sequence>
<comment type="similarity">
    <text evidence="1">Belongs to the anaerobic coproporphyrinogen-III oxidase family. HemW subfamily.</text>
</comment>
<dbReference type="PANTHER" id="PTHR13932:SF5">
    <property type="entry name" value="RADICAL S-ADENOSYL METHIONINE DOMAIN-CONTAINING PROTEIN 1, MITOCHONDRIAL"/>
    <property type="match status" value="1"/>
</dbReference>
<dbReference type="InterPro" id="IPR013785">
    <property type="entry name" value="Aldolase_TIM"/>
</dbReference>
<dbReference type="PATRIC" id="fig|504728.9.peg.2872"/>